<organism evidence="1">
    <name type="scientific">Tanacetum cinerariifolium</name>
    <name type="common">Dalmatian daisy</name>
    <name type="synonym">Chrysanthemum cinerariifolium</name>
    <dbReference type="NCBI Taxonomy" id="118510"/>
    <lineage>
        <taxon>Eukaryota</taxon>
        <taxon>Viridiplantae</taxon>
        <taxon>Streptophyta</taxon>
        <taxon>Embryophyta</taxon>
        <taxon>Tracheophyta</taxon>
        <taxon>Spermatophyta</taxon>
        <taxon>Magnoliopsida</taxon>
        <taxon>eudicotyledons</taxon>
        <taxon>Gunneridae</taxon>
        <taxon>Pentapetalae</taxon>
        <taxon>asterids</taxon>
        <taxon>campanulids</taxon>
        <taxon>Asterales</taxon>
        <taxon>Asteraceae</taxon>
        <taxon>Asteroideae</taxon>
        <taxon>Anthemideae</taxon>
        <taxon>Anthemidinae</taxon>
        <taxon>Tanacetum</taxon>
    </lineage>
</organism>
<gene>
    <name evidence="1" type="ORF">Tci_039173</name>
</gene>
<comment type="caution">
    <text evidence="1">The sequence shown here is derived from an EMBL/GenBank/DDBJ whole genome shotgun (WGS) entry which is preliminary data.</text>
</comment>
<sequence length="115" mass="12879">MWDRNNTPRFEEPTSSLVTVMLVTVSTPLLDQSHHSIGYHSELVGHGYVGHGWHPSFFGSKPPLHRPPLRVLEPRKGVEEMAITTPIMVMAEDLGQKLFDNSGEAAMELELEMVT</sequence>
<name>A0A6L2M4A1_TANCI</name>
<reference evidence="1" key="1">
    <citation type="journal article" date="2019" name="Sci. Rep.">
        <title>Draft genome of Tanacetum cinerariifolium, the natural source of mosquito coil.</title>
        <authorList>
            <person name="Yamashiro T."/>
            <person name="Shiraishi A."/>
            <person name="Satake H."/>
            <person name="Nakayama K."/>
        </authorList>
    </citation>
    <scope>NUCLEOTIDE SEQUENCE</scope>
</reference>
<evidence type="ECO:0000313" key="1">
    <source>
        <dbReference type="EMBL" id="GEU67195.1"/>
    </source>
</evidence>
<proteinExistence type="predicted"/>
<protein>
    <submittedName>
        <fullName evidence="1">Uncharacterized protein</fullName>
    </submittedName>
</protein>
<dbReference type="AlphaFoldDB" id="A0A6L2M4A1"/>
<dbReference type="EMBL" id="BKCJ010005519">
    <property type="protein sequence ID" value="GEU67195.1"/>
    <property type="molecule type" value="Genomic_DNA"/>
</dbReference>
<accession>A0A6L2M4A1</accession>